<evidence type="ECO:0000259" key="14">
    <source>
        <dbReference type="PROSITE" id="PS51057"/>
    </source>
</evidence>
<evidence type="ECO:0000256" key="8">
    <source>
        <dbReference type="ARBA" id="ARBA00023163"/>
    </source>
</evidence>
<comment type="similarity">
    <text evidence="2">Belongs to the paired homeobox family.</text>
</comment>
<evidence type="ECO:0000256" key="7">
    <source>
        <dbReference type="ARBA" id="ARBA00023155"/>
    </source>
</evidence>
<feature type="region of interest" description="Disordered" evidence="12">
    <location>
        <begin position="1090"/>
        <end position="1116"/>
    </location>
</feature>
<sequence length="1445" mass="162980">MKMKSGLNTLNMDNSSIDSNEDNCRQKLKRGHSGVNQLGGMFVNGRPLPDTTRQRIIELAHSGARPCDISRILQVSNGCVSKILCRYYETGSIRPKAIGGSKPRVATNLVVLKIAHYKRECPSIFAWEIRDRLLQEGICTTENIPSVSSINRVLRNVCNDNQLPLSLGSNLSQNEHNNSNNNNHNNANHTLNSLMNIQTMQSHEHLLHHTHTQNNQFNSPLNRMPMVDFQSSHLNRLMNQSSLNKQNYPLQLTVNQVSRGLNMSPRSPRTSPPRFNHPQTAAFAAAAAVAAVQQNYPQTSTIYDSITYQNRLFEMNGNNAITTTTTTTTGTNTTTTITASNSDVSPTFQSSTNMYDTFSNFLHHTNWPSWYNTSSSSSSESTNNHTSSVAMATNMNIRNYSNNDNSNTTAINTNTSNNCLAETNYCNLPNFNMSNSIDPVQFHPSHINLNKTNSKHHHHNNNNEGEHNSNGSHHTSSSIHLHNMNVCELNKSDHLLHHNKQQQQARQQQQSLMKNNYDGDDDCGGDNDDDDDDDDDANGDNKHNEFNLLIRNSSKLYECLDSEIESNEQCQFYEKSSMGLMEFLQDNHNHNNHNLNPIQMELKKKELTRSDSFIHSTIENQLDQSRLNLETFKEMNSSQQTSLQQKLQCTKQQILNSHYNSMDNTTTTTDSTNNSSVSSSSSTNGSNSSSNSNTTMTTITTSPINNIMKICSTPMEILMKTYGKDNFTKLSSKQNVLHHSHSQQQQHQQHTTNNHYTEMNHTLLNSISSSVSMTNSMDHYNHSHSKLDEKLNENKKIGRNRTTFTPEQLEILEEEFERTHYPDLMIREQLAGSMLIPESRIQVWFSNRRAKWRREGKELNHIKPNRSSRSPSLDDNQTNDQHYNYSILNKIQDYSRMNDHHELDQLNLIKQKLNYEQLNHHSTIVYHHDDYHQQNKQKEEQINMIRKEYGNMNWTYMSTPIHQEHLSPKKLFNYSEQFDPLNDNIPRDHSNVINPISNHQTGTYTILNDVTRSTNHEHVLSTKINLNDPIQSINHYNHDTDHNSDLDHRQIQNITSNNKRDGMLMMNSDFTKLNCLSYHNQLLETIHSVNTTNTTSTPPPPPTTTTNNHNSDTTISTTNNNHVNSLMSSIHTLNRNDSFDISHNQERQIDIELIDKTQSNHSDYQPIWLNSTDQTHNYKTDSINPSLWYSMTYPQPSTLSTDSGIGSPPLPPPPPLPPSSSTSSSLSMLSNNGIIGKSPISIGYDNGSTNHLLPQILPDTSSQLSSMAVAAAAAVVAWNNNNNNTNNLNYIPNQNVTPKSIITSNEYDVILNSHESTPINYGYLDRINSEFNLLSNTSTSSICAPPLPSCCSTTTTTTTTTTSSSSSSSSSSSPLASTSSLSLSQSSASSCSTHNNTIINFDLSSLVSQTPNVNINNTNSIDNNNNNNNISSINSTYYDFSRYFH</sequence>
<dbReference type="SUPFAM" id="SSF46689">
    <property type="entry name" value="Homeodomain-like"/>
    <property type="match status" value="2"/>
</dbReference>
<dbReference type="FunFam" id="1.10.10.60:FF:000679">
    <property type="entry name" value="Homeobox protein aristaless"/>
    <property type="match status" value="1"/>
</dbReference>
<evidence type="ECO:0000256" key="4">
    <source>
        <dbReference type="ARBA" id="ARBA00022724"/>
    </source>
</evidence>
<dbReference type="Pfam" id="PF00292">
    <property type="entry name" value="PAX"/>
    <property type="match status" value="1"/>
</dbReference>
<feature type="region of interest" description="Disordered" evidence="12">
    <location>
        <begin position="1354"/>
        <end position="1374"/>
    </location>
</feature>
<dbReference type="GO" id="GO:0005634">
    <property type="term" value="C:nucleus"/>
    <property type="evidence" value="ECO:0007669"/>
    <property type="project" value="UniProtKB-SubCell"/>
</dbReference>
<dbReference type="PROSITE" id="PS00027">
    <property type="entry name" value="HOMEOBOX_1"/>
    <property type="match status" value="1"/>
</dbReference>
<evidence type="ECO:0000256" key="3">
    <source>
        <dbReference type="ARBA" id="ARBA00022473"/>
    </source>
</evidence>
<protein>
    <recommendedName>
        <fullName evidence="17">Homeobox domain-containing protein</fullName>
    </recommendedName>
</protein>
<feature type="compositionally biased region" description="Pro residues" evidence="12">
    <location>
        <begin position="1208"/>
        <end position="1218"/>
    </location>
</feature>
<feature type="domain" description="Homeobox" evidence="13">
    <location>
        <begin position="795"/>
        <end position="855"/>
    </location>
</feature>
<feature type="region of interest" description="Disordered" evidence="12">
    <location>
        <begin position="1"/>
        <end position="26"/>
    </location>
</feature>
<evidence type="ECO:0000256" key="2">
    <source>
        <dbReference type="ARBA" id="ARBA00005733"/>
    </source>
</evidence>
<dbReference type="FunFam" id="1.10.10.10:FF:000003">
    <property type="entry name" value="Paired box protein Pax-6"/>
    <property type="match status" value="1"/>
</dbReference>
<name>A0AA85AET8_9TREM</name>
<evidence type="ECO:0000256" key="12">
    <source>
        <dbReference type="SAM" id="MobiDB-lite"/>
    </source>
</evidence>
<feature type="compositionally biased region" description="Acidic residues" evidence="12">
    <location>
        <begin position="518"/>
        <end position="538"/>
    </location>
</feature>
<feature type="region of interest" description="Disordered" evidence="12">
    <location>
        <begin position="498"/>
        <end position="543"/>
    </location>
</feature>
<dbReference type="CDD" id="cd00086">
    <property type="entry name" value="homeodomain"/>
    <property type="match status" value="1"/>
</dbReference>
<dbReference type="SMART" id="SM00389">
    <property type="entry name" value="HOX"/>
    <property type="match status" value="1"/>
</dbReference>
<dbReference type="PROSITE" id="PS00034">
    <property type="entry name" value="PAIRED_1"/>
    <property type="match status" value="1"/>
</dbReference>
<feature type="DNA-binding region" description="Homeobox" evidence="10">
    <location>
        <begin position="797"/>
        <end position="856"/>
    </location>
</feature>
<dbReference type="PANTHER" id="PTHR45636">
    <property type="entry name" value="PAIRED BOX PROTEIN PAX-6-RELATED-RELATED"/>
    <property type="match status" value="1"/>
</dbReference>
<dbReference type="InterPro" id="IPR043565">
    <property type="entry name" value="PAX_fam"/>
</dbReference>
<dbReference type="WBParaSite" id="SMRG1_80750.1">
    <property type="protein sequence ID" value="SMRG1_80750.1"/>
    <property type="gene ID" value="SMRG1_80750"/>
</dbReference>
<feature type="compositionally biased region" description="Low complexity" evidence="12">
    <location>
        <begin position="169"/>
        <end position="189"/>
    </location>
</feature>
<evidence type="ECO:0000256" key="10">
    <source>
        <dbReference type="PROSITE-ProRule" id="PRU00108"/>
    </source>
</evidence>
<keyword evidence="3" id="KW-0217">Developmental protein</keyword>
<dbReference type="FunFam" id="1.10.10.10:FF:000069">
    <property type="entry name" value="Paired box protein Pax-6"/>
    <property type="match status" value="1"/>
</dbReference>
<keyword evidence="8" id="KW-0804">Transcription</keyword>
<dbReference type="Gene3D" id="1.10.10.10">
    <property type="entry name" value="Winged helix-like DNA-binding domain superfamily/Winged helix DNA-binding domain"/>
    <property type="match status" value="2"/>
</dbReference>
<keyword evidence="7 10" id="KW-0371">Homeobox</keyword>
<dbReference type="GO" id="GO:0000981">
    <property type="term" value="F:DNA-binding transcription factor activity, RNA polymerase II-specific"/>
    <property type="evidence" value="ECO:0007669"/>
    <property type="project" value="InterPro"/>
</dbReference>
<dbReference type="CDD" id="cd00131">
    <property type="entry name" value="PAX"/>
    <property type="match status" value="1"/>
</dbReference>
<feature type="compositionally biased region" description="Low complexity" evidence="12">
    <location>
        <begin position="1219"/>
        <end position="1228"/>
    </location>
</feature>
<feature type="compositionally biased region" description="Low complexity" evidence="12">
    <location>
        <begin position="1104"/>
        <end position="1116"/>
    </location>
</feature>
<feature type="compositionally biased region" description="Low complexity" evidence="12">
    <location>
        <begin position="501"/>
        <end position="510"/>
    </location>
</feature>
<comment type="subcellular location">
    <subcellularLocation>
        <location evidence="1 10 11">Nucleus</location>
    </subcellularLocation>
</comment>
<accession>A0AA85AET8</accession>
<dbReference type="InterPro" id="IPR009057">
    <property type="entry name" value="Homeodomain-like_sf"/>
</dbReference>
<reference evidence="16" key="1">
    <citation type="submission" date="2023-11" db="UniProtKB">
        <authorList>
            <consortium name="WormBaseParasite"/>
        </authorList>
    </citation>
    <scope>IDENTIFICATION</scope>
</reference>
<dbReference type="InterPro" id="IPR001356">
    <property type="entry name" value="HD"/>
</dbReference>
<feature type="domain" description="Paired" evidence="14">
    <location>
        <begin position="31"/>
        <end position="157"/>
    </location>
</feature>
<dbReference type="InterPro" id="IPR017970">
    <property type="entry name" value="Homeobox_CS"/>
</dbReference>
<evidence type="ECO:0000259" key="13">
    <source>
        <dbReference type="PROSITE" id="PS50071"/>
    </source>
</evidence>
<keyword evidence="4" id="KW-0563">Paired box</keyword>
<evidence type="ECO:0000256" key="9">
    <source>
        <dbReference type="ARBA" id="ARBA00023242"/>
    </source>
</evidence>
<feature type="compositionally biased region" description="Polar residues" evidence="12">
    <location>
        <begin position="865"/>
        <end position="880"/>
    </location>
</feature>
<dbReference type="GO" id="GO:0048513">
    <property type="term" value="P:animal organ development"/>
    <property type="evidence" value="ECO:0007669"/>
    <property type="project" value="UniProtKB-ARBA"/>
</dbReference>
<keyword evidence="6 10" id="KW-0238">DNA-binding</keyword>
<feature type="region of interest" description="Disordered" evidence="12">
    <location>
        <begin position="442"/>
        <end position="478"/>
    </location>
</feature>
<feature type="compositionally biased region" description="Low complexity" evidence="12">
    <location>
        <begin position="468"/>
        <end position="478"/>
    </location>
</feature>
<evidence type="ECO:0000313" key="15">
    <source>
        <dbReference type="Proteomes" id="UP000050790"/>
    </source>
</evidence>
<feature type="region of interest" description="Disordered" evidence="12">
    <location>
        <begin position="168"/>
        <end position="189"/>
    </location>
</feature>
<dbReference type="Gene3D" id="1.10.10.60">
    <property type="entry name" value="Homeodomain-like"/>
    <property type="match status" value="1"/>
</dbReference>
<dbReference type="InterPro" id="IPR036388">
    <property type="entry name" value="WH-like_DNA-bd_sf"/>
</dbReference>
<feature type="compositionally biased region" description="Polar residues" evidence="12">
    <location>
        <begin position="1"/>
        <end position="18"/>
    </location>
</feature>
<keyword evidence="5" id="KW-0805">Transcription regulation</keyword>
<dbReference type="InterPro" id="IPR001523">
    <property type="entry name" value="Paired_dom"/>
</dbReference>
<evidence type="ECO:0000256" key="5">
    <source>
        <dbReference type="ARBA" id="ARBA00023015"/>
    </source>
</evidence>
<feature type="region of interest" description="Disordered" evidence="12">
    <location>
        <begin position="856"/>
        <end position="880"/>
    </location>
</feature>
<keyword evidence="9 10" id="KW-0539">Nucleus</keyword>
<dbReference type="SMART" id="SM00351">
    <property type="entry name" value="PAX"/>
    <property type="match status" value="1"/>
</dbReference>
<feature type="region of interest" description="Disordered" evidence="12">
    <location>
        <begin position="660"/>
        <end position="699"/>
    </location>
</feature>
<feature type="region of interest" description="Disordered" evidence="12">
    <location>
        <begin position="1198"/>
        <end position="1228"/>
    </location>
</feature>
<dbReference type="PROSITE" id="PS51057">
    <property type="entry name" value="PAIRED_2"/>
    <property type="match status" value="1"/>
</dbReference>
<feature type="region of interest" description="Disordered" evidence="12">
    <location>
        <begin position="733"/>
        <end position="752"/>
    </location>
</feature>
<dbReference type="PROSITE" id="PS50071">
    <property type="entry name" value="HOMEOBOX_2"/>
    <property type="match status" value="1"/>
</dbReference>
<dbReference type="Proteomes" id="UP000050790">
    <property type="component" value="Unassembled WGS sequence"/>
</dbReference>
<feature type="compositionally biased region" description="Low complexity" evidence="12">
    <location>
        <begin position="742"/>
        <end position="752"/>
    </location>
</feature>
<organism evidence="15 16">
    <name type="scientific">Schistosoma margrebowiei</name>
    <dbReference type="NCBI Taxonomy" id="48269"/>
    <lineage>
        <taxon>Eukaryota</taxon>
        <taxon>Metazoa</taxon>
        <taxon>Spiralia</taxon>
        <taxon>Lophotrochozoa</taxon>
        <taxon>Platyhelminthes</taxon>
        <taxon>Trematoda</taxon>
        <taxon>Digenea</taxon>
        <taxon>Strigeidida</taxon>
        <taxon>Schistosomatoidea</taxon>
        <taxon>Schistosomatidae</taxon>
        <taxon>Schistosoma</taxon>
    </lineage>
</organism>
<dbReference type="GO" id="GO:0000978">
    <property type="term" value="F:RNA polymerase II cis-regulatory region sequence-specific DNA binding"/>
    <property type="evidence" value="ECO:0007669"/>
    <property type="project" value="TreeGrafter"/>
</dbReference>
<evidence type="ECO:0008006" key="17">
    <source>
        <dbReference type="Google" id="ProtNLM"/>
    </source>
</evidence>
<evidence type="ECO:0000256" key="6">
    <source>
        <dbReference type="ARBA" id="ARBA00023125"/>
    </source>
</evidence>
<dbReference type="PRINTS" id="PR00027">
    <property type="entry name" value="PAIREDBOX"/>
</dbReference>
<dbReference type="PANTHER" id="PTHR45636:SF41">
    <property type="entry name" value="PAIRED BOX PROTEIN PAX-6-RELATED"/>
    <property type="match status" value="1"/>
</dbReference>
<evidence type="ECO:0000256" key="11">
    <source>
        <dbReference type="RuleBase" id="RU000682"/>
    </source>
</evidence>
<evidence type="ECO:0000313" key="16">
    <source>
        <dbReference type="WBParaSite" id="SMRG1_80750.1"/>
    </source>
</evidence>
<dbReference type="Pfam" id="PF00046">
    <property type="entry name" value="Homeodomain"/>
    <property type="match status" value="1"/>
</dbReference>
<proteinExistence type="inferred from homology"/>
<evidence type="ECO:0000256" key="1">
    <source>
        <dbReference type="ARBA" id="ARBA00004123"/>
    </source>
</evidence>
<dbReference type="InterPro" id="IPR043182">
    <property type="entry name" value="PAIRED_DNA-bd_dom"/>
</dbReference>